<evidence type="ECO:0000256" key="1">
    <source>
        <dbReference type="ARBA" id="ARBA00004477"/>
    </source>
</evidence>
<evidence type="ECO:0000256" key="6">
    <source>
        <dbReference type="ARBA" id="ARBA00022955"/>
    </source>
</evidence>
<feature type="transmembrane region" description="Helical" evidence="13">
    <location>
        <begin position="80"/>
        <end position="103"/>
    </location>
</feature>
<dbReference type="EMBL" id="CAJVRL010000070">
    <property type="protein sequence ID" value="CAG8956437.1"/>
    <property type="molecule type" value="Genomic_DNA"/>
</dbReference>
<protein>
    <submittedName>
        <fullName evidence="14">Uncharacterized protein</fullName>
    </submittedName>
</protein>
<evidence type="ECO:0000256" key="4">
    <source>
        <dbReference type="ARBA" id="ARBA00022692"/>
    </source>
</evidence>
<keyword evidence="6" id="KW-0752">Steroid biosynthesis</keyword>
<evidence type="ECO:0000256" key="3">
    <source>
        <dbReference type="ARBA" id="ARBA00022516"/>
    </source>
</evidence>
<dbReference type="GO" id="GO:0005789">
    <property type="term" value="C:endoplasmic reticulum membrane"/>
    <property type="evidence" value="ECO:0007669"/>
    <property type="project" value="UniProtKB-SubCell"/>
</dbReference>
<organism evidence="14 15">
    <name type="scientific">Hymenoscyphus fraxineus</name>
    <dbReference type="NCBI Taxonomy" id="746836"/>
    <lineage>
        <taxon>Eukaryota</taxon>
        <taxon>Fungi</taxon>
        <taxon>Dikarya</taxon>
        <taxon>Ascomycota</taxon>
        <taxon>Pezizomycotina</taxon>
        <taxon>Leotiomycetes</taxon>
        <taxon>Helotiales</taxon>
        <taxon>Helotiaceae</taxon>
        <taxon>Hymenoscyphus</taxon>
    </lineage>
</organism>
<reference evidence="14" key="1">
    <citation type="submission" date="2021-07" db="EMBL/GenBank/DDBJ databases">
        <authorList>
            <person name="Durling M."/>
        </authorList>
    </citation>
    <scope>NUCLEOTIDE SEQUENCE</scope>
</reference>
<proteinExistence type="inferred from homology"/>
<gene>
    <name evidence="14" type="ORF">HYFRA_00003821</name>
</gene>
<evidence type="ECO:0000256" key="5">
    <source>
        <dbReference type="ARBA" id="ARBA00022824"/>
    </source>
</evidence>
<evidence type="ECO:0000256" key="8">
    <source>
        <dbReference type="ARBA" id="ARBA00023011"/>
    </source>
</evidence>
<keyword evidence="7 13" id="KW-1133">Transmembrane helix</keyword>
<dbReference type="PANTHER" id="PTHR15451:SF19">
    <property type="entry name" value="ERGOSTEROL BIOSYNTHETIC PROTEIN 28 HOMOLOG"/>
    <property type="match status" value="1"/>
</dbReference>
<dbReference type="InterPro" id="IPR005352">
    <property type="entry name" value="Erg28"/>
</dbReference>
<dbReference type="OrthoDB" id="6485510at2759"/>
<keyword evidence="4 13" id="KW-0812">Transmembrane</keyword>
<dbReference type="Proteomes" id="UP000696280">
    <property type="component" value="Unassembled WGS sequence"/>
</dbReference>
<evidence type="ECO:0000256" key="12">
    <source>
        <dbReference type="ARBA" id="ARBA00023221"/>
    </source>
</evidence>
<keyword evidence="12" id="KW-0753">Steroid metabolism</keyword>
<dbReference type="GO" id="GO:0030674">
    <property type="term" value="F:protein-macromolecule adaptor activity"/>
    <property type="evidence" value="ECO:0007669"/>
    <property type="project" value="TreeGrafter"/>
</dbReference>
<keyword evidence="15" id="KW-1185">Reference proteome</keyword>
<evidence type="ECO:0000313" key="15">
    <source>
        <dbReference type="Proteomes" id="UP000696280"/>
    </source>
</evidence>
<dbReference type="AlphaFoldDB" id="A0A9N9PWB8"/>
<keyword evidence="8" id="KW-0756">Sterol biosynthesis</keyword>
<comment type="similarity">
    <text evidence="2">Belongs to the ERG28 family.</text>
</comment>
<evidence type="ECO:0000256" key="10">
    <source>
        <dbReference type="ARBA" id="ARBA00023136"/>
    </source>
</evidence>
<comment type="caution">
    <text evidence="14">The sequence shown here is derived from an EMBL/GenBank/DDBJ whole genome shotgun (WGS) entry which is preliminary data.</text>
</comment>
<dbReference type="GO" id="GO:0016126">
    <property type="term" value="P:sterol biosynthetic process"/>
    <property type="evidence" value="ECO:0007669"/>
    <property type="project" value="UniProtKB-KW"/>
</dbReference>
<feature type="transmembrane region" description="Helical" evidence="13">
    <location>
        <begin position="53"/>
        <end position="74"/>
    </location>
</feature>
<evidence type="ECO:0000256" key="13">
    <source>
        <dbReference type="SAM" id="Phobius"/>
    </source>
</evidence>
<sequence length="133" mass="14787">MSSLLPAHSGLLPYWLLFTSAAGIFNTIACYTSPELGRRLYQGSAARKQVTDLSTRLFGTWTVLSVVVRTYAAYNLDNKEVYAITLFTYAIVSGFFASEWLVYKTVKPGKEIAPTFAVATISLTWMLVQWGTL</sequence>
<evidence type="ECO:0000256" key="11">
    <source>
        <dbReference type="ARBA" id="ARBA00023166"/>
    </source>
</evidence>
<keyword evidence="10 13" id="KW-0472">Membrane</keyword>
<feature type="transmembrane region" description="Helical" evidence="13">
    <location>
        <begin position="12"/>
        <end position="32"/>
    </location>
</feature>
<evidence type="ECO:0000313" key="14">
    <source>
        <dbReference type="EMBL" id="CAG8956437.1"/>
    </source>
</evidence>
<keyword evidence="3" id="KW-0444">Lipid biosynthesis</keyword>
<name>A0A9N9PWB8_9HELO</name>
<keyword evidence="11" id="KW-1207">Sterol metabolism</keyword>
<evidence type="ECO:0000256" key="9">
    <source>
        <dbReference type="ARBA" id="ARBA00023098"/>
    </source>
</evidence>
<keyword evidence="9" id="KW-0443">Lipid metabolism</keyword>
<dbReference type="PANTHER" id="PTHR15451">
    <property type="entry name" value="ERGOSTEROL BIOSYNTHETIC PROTEIN 28-RELATED"/>
    <property type="match status" value="1"/>
</dbReference>
<evidence type="ECO:0000256" key="7">
    <source>
        <dbReference type="ARBA" id="ARBA00022989"/>
    </source>
</evidence>
<evidence type="ECO:0000256" key="2">
    <source>
        <dbReference type="ARBA" id="ARBA00005377"/>
    </source>
</evidence>
<keyword evidence="5" id="KW-0256">Endoplasmic reticulum</keyword>
<comment type="subcellular location">
    <subcellularLocation>
        <location evidence="1">Endoplasmic reticulum membrane</location>
        <topology evidence="1">Multi-pass membrane protein</topology>
    </subcellularLocation>
</comment>
<dbReference type="Pfam" id="PF03694">
    <property type="entry name" value="Erg28"/>
    <property type="match status" value="1"/>
</dbReference>
<accession>A0A9N9PWB8</accession>